<evidence type="ECO:0000256" key="2">
    <source>
        <dbReference type="ARBA" id="ARBA00003273"/>
    </source>
</evidence>
<sequence>MSSYTPLPCSSTAMGLIQTIFGFHSIPVSTVLVLIYAIVWLSVYITDQLAAVPANLPGKINLTEAYLDLERLTLRPHPYNSHANDDVRDFILDTITKRNPNVEIVYDTNSTGTWVGATVVGVPAMASYFEGNNILVRIPGTAEQSTPGVLFSAHWDSVSTAPGATDDGIAVSILIQLVSFFHKHPPRRTVIFNINNGEEDGLHGAHAFLLHPWASEVRDFVNLEGAAAGGPVLPFRATGESIMRAYRKGVGNVHANVLSADAFERGVVRSGTDYQVYTADEMRGVDLAFYRGRARYHTKYDAVPWTEGRERAVWSMIEAAYGTGATLANEGSVEASLPAERKGVWFDLFGSALLLFTLDSMFVFNIVTLVVGPIVLLLLLTLQVAVSRKRTRSGQWLVFSSTPMARALWTSARYWFALIVVVGVQAGWVAGWVKLNPFMVHTYPYTVLTSSFTLSFLIFTFVVNVPLPAKMTGNTQHLSPSPLPLLLHTYFLTYVLLIVSTVGISKLHISGSYFITAWNLLIWVACVFGVIFGKGGLVFSGKQTFVISEEDLNEESDELRSASAGLSEDRQGQAPEENVNATERTPLLSRSDSTSSHTPPKSIEPDTQVHATELQTTYTWLPLILIVLPLPLVLLSQITIILVGALPQTLADGNSALAVYIPLAGIAGVAGLFGWPFVICGSSSPENNKGLYMGGLHRYVVLLLIVVFVVTTLPGWLAGGFYGDIADRGLTRWTESHGLYPPFGPETPLKVFFQQTVELSPPEITQNDGHILTIQHESGNTTVKMETTLTASGEFLEHWIVPRIPSALTAITRAKGGVTCSSLGVDPRKIGLSKCAWPSGEGMIPEPGSDDSDDNDDGGPWHWRTSPNPWFSANIRNQLFNDSSAPHTMHPVRGASIFIRGTNTRNCRVYFDQPVARYRVRDSEHGLDVSWDTQKGYSVPETGLNEVSLWSRDWGKNFVLDVIWKEQDLGFGVQATQKPFHSQRQTQRTGKVACEWAEYESGMAGLERTVPPGTPMKSSDSKLEAKIPAFEEILSFLPRWAVVSKLTDGLVEVWQTFGYTIL</sequence>
<feature type="transmembrane region" description="Helical" evidence="17">
    <location>
        <begin position="414"/>
        <end position="433"/>
    </location>
</feature>
<comment type="subcellular location">
    <subcellularLocation>
        <location evidence="3">Vacuole membrane</location>
        <topology evidence="3">Multi-pass membrane protein</topology>
    </subcellularLocation>
</comment>
<evidence type="ECO:0000256" key="16">
    <source>
        <dbReference type="SAM" id="MobiDB-lite"/>
    </source>
</evidence>
<evidence type="ECO:0000256" key="12">
    <source>
        <dbReference type="ARBA" id="ARBA00023049"/>
    </source>
</evidence>
<feature type="domain" description="Peptidase M28" evidence="18">
    <location>
        <begin position="133"/>
        <end position="303"/>
    </location>
</feature>
<dbReference type="InterPro" id="IPR045175">
    <property type="entry name" value="M28_fam"/>
</dbReference>
<keyword evidence="14" id="KW-0325">Glycoprotein</keyword>
<feature type="transmembrane region" description="Helical" evidence="17">
    <location>
        <begin position="445"/>
        <end position="465"/>
    </location>
</feature>
<comment type="similarity">
    <text evidence="4 15">Belongs to the peptidase M28 family.</text>
</comment>
<keyword evidence="5" id="KW-0926">Vacuole</keyword>
<dbReference type="Pfam" id="PF22251">
    <property type="entry name" value="PFF1_TM"/>
    <property type="match status" value="1"/>
</dbReference>
<feature type="compositionally biased region" description="Acidic residues" evidence="16">
    <location>
        <begin position="848"/>
        <end position="857"/>
    </location>
</feature>
<keyword evidence="9 15" id="KW-0378">Hydrolase</keyword>
<evidence type="ECO:0000259" key="18">
    <source>
        <dbReference type="Pfam" id="PF04389"/>
    </source>
</evidence>
<dbReference type="AlphaFoldDB" id="V2XMB2"/>
<feature type="transmembrane region" description="Helical" evidence="17">
    <location>
        <begin position="699"/>
        <end position="722"/>
    </location>
</feature>
<dbReference type="Gene3D" id="3.40.630.10">
    <property type="entry name" value="Zn peptidases"/>
    <property type="match status" value="1"/>
</dbReference>
<dbReference type="InterPro" id="IPR053976">
    <property type="entry name" value="PFF1_TM"/>
</dbReference>
<gene>
    <name evidence="21" type="ORF">Moror_14059</name>
</gene>
<feature type="transmembrane region" description="Helical" evidence="17">
    <location>
        <begin position="620"/>
        <end position="645"/>
    </location>
</feature>
<dbReference type="CDD" id="cd03875">
    <property type="entry name" value="M28_Fxna_like"/>
    <property type="match status" value="1"/>
</dbReference>
<feature type="transmembrane region" description="Helical" evidence="17">
    <location>
        <begin position="362"/>
        <end position="386"/>
    </location>
</feature>
<feature type="transmembrane region" description="Helical" evidence="17">
    <location>
        <begin position="20"/>
        <end position="41"/>
    </location>
</feature>
<evidence type="ECO:0000313" key="21">
    <source>
        <dbReference type="EMBL" id="ESK94892.1"/>
    </source>
</evidence>
<accession>V2XMB2</accession>
<evidence type="ECO:0000256" key="1">
    <source>
        <dbReference type="ARBA" id="ARBA00001947"/>
    </source>
</evidence>
<feature type="transmembrane region" description="Helical" evidence="17">
    <location>
        <begin position="511"/>
        <end position="532"/>
    </location>
</feature>
<feature type="domain" description="Vacuolar membrane protease transmembrane" evidence="20">
    <location>
        <begin position="413"/>
        <end position="667"/>
    </location>
</feature>
<dbReference type="Pfam" id="PF22250">
    <property type="entry name" value="PFF1_C"/>
    <property type="match status" value="1"/>
</dbReference>
<keyword evidence="13 17" id="KW-0472">Membrane</keyword>
<dbReference type="InterPro" id="IPR048024">
    <property type="entry name" value="Fxna-like_M28_dom"/>
</dbReference>
<feature type="transmembrane region" description="Helical" evidence="17">
    <location>
        <begin position="485"/>
        <end position="504"/>
    </location>
</feature>
<evidence type="ECO:0000256" key="9">
    <source>
        <dbReference type="ARBA" id="ARBA00022801"/>
    </source>
</evidence>
<evidence type="ECO:0000256" key="11">
    <source>
        <dbReference type="ARBA" id="ARBA00022989"/>
    </source>
</evidence>
<evidence type="ECO:0000256" key="17">
    <source>
        <dbReference type="SAM" id="Phobius"/>
    </source>
</evidence>
<reference evidence="21 22" key="1">
    <citation type="journal article" date="2014" name="BMC Genomics">
        <title>Genome and secretome analysis of the hemibiotrophic fungal pathogen, Moniliophthora roreri, which causes frosty pod rot disease of cacao: mechanisms of the biotrophic and necrotrophic phases.</title>
        <authorList>
            <person name="Meinhardt L.W."/>
            <person name="Costa G.G.L."/>
            <person name="Thomazella D.P.T."/>
            <person name="Teixeira P.J.P.L."/>
            <person name="Carazzolle M.F."/>
            <person name="Schuster S.C."/>
            <person name="Carlson J.E."/>
            <person name="Guiltinan M.J."/>
            <person name="Mieczkowski P."/>
            <person name="Farmer A."/>
            <person name="Ramaraj T."/>
            <person name="Crozier J."/>
            <person name="Davis R.E."/>
            <person name="Shao J."/>
            <person name="Melnick R.L."/>
            <person name="Pereira G.A.G."/>
            <person name="Bailey B.A."/>
        </authorList>
    </citation>
    <scope>NUCLEOTIDE SEQUENCE [LARGE SCALE GENOMIC DNA]</scope>
    <source>
        <strain evidence="21 22">MCA 2997</strain>
    </source>
</reference>
<protein>
    <recommendedName>
        <fullName evidence="15">Peptide hydrolase</fullName>
        <ecNumber evidence="15">3.4.-.-</ecNumber>
    </recommendedName>
</protein>
<evidence type="ECO:0000256" key="7">
    <source>
        <dbReference type="ARBA" id="ARBA00022692"/>
    </source>
</evidence>
<keyword evidence="10 15" id="KW-0862">Zinc</keyword>
<dbReference type="KEGG" id="mrr:Moror_14059"/>
<dbReference type="PANTHER" id="PTHR12147">
    <property type="entry name" value="METALLOPEPTIDASE M28 FAMILY MEMBER"/>
    <property type="match status" value="1"/>
</dbReference>
<feature type="domain" description="Vacuolar membrane protease C-terminal" evidence="19">
    <location>
        <begin position="749"/>
        <end position="1053"/>
    </location>
</feature>
<dbReference type="EMBL" id="AWSO01000118">
    <property type="protein sequence ID" value="ESK94892.1"/>
    <property type="molecule type" value="Genomic_DNA"/>
</dbReference>
<keyword evidence="12" id="KW-0482">Metalloprotease</keyword>
<evidence type="ECO:0000256" key="15">
    <source>
        <dbReference type="RuleBase" id="RU361240"/>
    </source>
</evidence>
<feature type="compositionally biased region" description="Polar residues" evidence="16">
    <location>
        <begin position="579"/>
        <end position="599"/>
    </location>
</feature>
<comment type="function">
    <text evidence="2">May be involved in vacuolar sorting and osmoregulation.</text>
</comment>
<dbReference type="InterPro" id="IPR007484">
    <property type="entry name" value="Peptidase_M28"/>
</dbReference>
<dbReference type="HOGENOM" id="CLU_006412_1_0_1"/>
<name>V2XMB2_MONRO</name>
<dbReference type="PANTHER" id="PTHR12147:SF58">
    <property type="entry name" value="VACUOLAR MEMBRANE PROTEASE"/>
    <property type="match status" value="1"/>
</dbReference>
<evidence type="ECO:0000259" key="19">
    <source>
        <dbReference type="Pfam" id="PF22250"/>
    </source>
</evidence>
<evidence type="ECO:0000256" key="4">
    <source>
        <dbReference type="ARBA" id="ARBA00010918"/>
    </source>
</evidence>
<dbReference type="OrthoDB" id="76293at2759"/>
<comment type="caution">
    <text evidence="21">The sequence shown here is derived from an EMBL/GenBank/DDBJ whole genome shotgun (WGS) entry which is preliminary data.</text>
</comment>
<comment type="cofactor">
    <cofactor evidence="1">
        <name>Zn(2+)</name>
        <dbReference type="ChEBI" id="CHEBI:29105"/>
    </cofactor>
</comment>
<dbReference type="InterPro" id="IPR053975">
    <property type="entry name" value="PFF1_C"/>
</dbReference>
<organism evidence="21 22">
    <name type="scientific">Moniliophthora roreri (strain MCA 2997)</name>
    <name type="common">Cocoa frosty pod rot fungus</name>
    <name type="synonym">Crinipellis roreri</name>
    <dbReference type="NCBI Taxonomy" id="1381753"/>
    <lineage>
        <taxon>Eukaryota</taxon>
        <taxon>Fungi</taxon>
        <taxon>Dikarya</taxon>
        <taxon>Basidiomycota</taxon>
        <taxon>Agaricomycotina</taxon>
        <taxon>Agaricomycetes</taxon>
        <taxon>Agaricomycetidae</taxon>
        <taxon>Agaricales</taxon>
        <taxon>Marasmiineae</taxon>
        <taxon>Marasmiaceae</taxon>
        <taxon>Moniliophthora</taxon>
    </lineage>
</organism>
<keyword evidence="8 15" id="KW-0479">Metal-binding</keyword>
<dbReference type="GO" id="GO:0046872">
    <property type="term" value="F:metal ion binding"/>
    <property type="evidence" value="ECO:0007669"/>
    <property type="project" value="UniProtKB-KW"/>
</dbReference>
<evidence type="ECO:0000256" key="8">
    <source>
        <dbReference type="ARBA" id="ARBA00022723"/>
    </source>
</evidence>
<evidence type="ECO:0000256" key="14">
    <source>
        <dbReference type="ARBA" id="ARBA00023180"/>
    </source>
</evidence>
<feature type="region of interest" description="Disordered" evidence="16">
    <location>
        <begin position="838"/>
        <end position="863"/>
    </location>
</feature>
<evidence type="ECO:0000256" key="10">
    <source>
        <dbReference type="ARBA" id="ARBA00022833"/>
    </source>
</evidence>
<dbReference type="GO" id="GO:0006508">
    <property type="term" value="P:proteolysis"/>
    <property type="evidence" value="ECO:0007669"/>
    <property type="project" value="UniProtKB-KW"/>
</dbReference>
<evidence type="ECO:0000256" key="3">
    <source>
        <dbReference type="ARBA" id="ARBA00004128"/>
    </source>
</evidence>
<dbReference type="SUPFAM" id="SSF53187">
    <property type="entry name" value="Zn-dependent exopeptidases"/>
    <property type="match status" value="1"/>
</dbReference>
<dbReference type="Pfam" id="PF04389">
    <property type="entry name" value="Peptidase_M28"/>
    <property type="match status" value="1"/>
</dbReference>
<evidence type="ECO:0000256" key="5">
    <source>
        <dbReference type="ARBA" id="ARBA00022554"/>
    </source>
</evidence>
<feature type="region of interest" description="Disordered" evidence="16">
    <location>
        <begin position="558"/>
        <end position="608"/>
    </location>
</feature>
<dbReference type="EC" id="3.4.-.-" evidence="15"/>
<evidence type="ECO:0000256" key="6">
    <source>
        <dbReference type="ARBA" id="ARBA00022670"/>
    </source>
</evidence>
<dbReference type="Proteomes" id="UP000017559">
    <property type="component" value="Unassembled WGS sequence"/>
</dbReference>
<keyword evidence="7 17" id="KW-0812">Transmembrane</keyword>
<feature type="transmembrane region" description="Helical" evidence="17">
    <location>
        <begin position="657"/>
        <end position="679"/>
    </location>
</feature>
<evidence type="ECO:0000313" key="22">
    <source>
        <dbReference type="Proteomes" id="UP000017559"/>
    </source>
</evidence>
<evidence type="ECO:0000259" key="20">
    <source>
        <dbReference type="Pfam" id="PF22251"/>
    </source>
</evidence>
<keyword evidence="6 15" id="KW-0645">Protease</keyword>
<dbReference type="GO" id="GO:0008235">
    <property type="term" value="F:metalloexopeptidase activity"/>
    <property type="evidence" value="ECO:0007669"/>
    <property type="project" value="InterPro"/>
</dbReference>
<dbReference type="GO" id="GO:0005774">
    <property type="term" value="C:vacuolar membrane"/>
    <property type="evidence" value="ECO:0007669"/>
    <property type="project" value="UniProtKB-SubCell"/>
</dbReference>
<keyword evidence="22" id="KW-1185">Reference proteome</keyword>
<evidence type="ECO:0000256" key="13">
    <source>
        <dbReference type="ARBA" id="ARBA00023136"/>
    </source>
</evidence>
<proteinExistence type="inferred from homology"/>
<keyword evidence="11 17" id="KW-1133">Transmembrane helix</keyword>